<reference evidence="2" key="2">
    <citation type="submission" date="2015-01" db="EMBL/GenBank/DDBJ databases">
        <title>Evolutionary Origins and Diversification of the Mycorrhizal Mutualists.</title>
        <authorList>
            <consortium name="DOE Joint Genome Institute"/>
            <consortium name="Mycorrhizal Genomics Consortium"/>
            <person name="Kohler A."/>
            <person name="Kuo A."/>
            <person name="Nagy L.G."/>
            <person name="Floudas D."/>
            <person name="Copeland A."/>
            <person name="Barry K.W."/>
            <person name="Cichocki N."/>
            <person name="Veneault-Fourrey C."/>
            <person name="LaButti K."/>
            <person name="Lindquist E.A."/>
            <person name="Lipzen A."/>
            <person name="Lundell T."/>
            <person name="Morin E."/>
            <person name="Murat C."/>
            <person name="Riley R."/>
            <person name="Ohm R."/>
            <person name="Sun H."/>
            <person name="Tunlid A."/>
            <person name="Henrissat B."/>
            <person name="Grigoriev I.V."/>
            <person name="Hibbett D.S."/>
            <person name="Martin F."/>
        </authorList>
    </citation>
    <scope>NUCLEOTIDE SEQUENCE [LARGE SCALE GENOMIC DNA]</scope>
    <source>
        <strain evidence="2">Marx 270</strain>
    </source>
</reference>
<dbReference type="OrthoDB" id="2691029at2759"/>
<dbReference type="PANTHER" id="PTHR10622">
    <property type="entry name" value="HET DOMAIN-CONTAINING PROTEIN"/>
    <property type="match status" value="1"/>
</dbReference>
<dbReference type="PANTHER" id="PTHR10622:SF10">
    <property type="entry name" value="HET DOMAIN-CONTAINING PROTEIN"/>
    <property type="match status" value="1"/>
</dbReference>
<reference evidence="1 2" key="1">
    <citation type="submission" date="2014-04" db="EMBL/GenBank/DDBJ databases">
        <authorList>
            <consortium name="DOE Joint Genome Institute"/>
            <person name="Kuo A."/>
            <person name="Kohler A."/>
            <person name="Costa M.D."/>
            <person name="Nagy L.G."/>
            <person name="Floudas D."/>
            <person name="Copeland A."/>
            <person name="Barry K.W."/>
            <person name="Cichocki N."/>
            <person name="Veneault-Fourrey C."/>
            <person name="LaButti K."/>
            <person name="Lindquist E.A."/>
            <person name="Lipzen A."/>
            <person name="Lundell T."/>
            <person name="Morin E."/>
            <person name="Murat C."/>
            <person name="Sun H."/>
            <person name="Tunlid A."/>
            <person name="Henrissat B."/>
            <person name="Grigoriev I.V."/>
            <person name="Hibbett D.S."/>
            <person name="Martin F."/>
            <person name="Nordberg H.P."/>
            <person name="Cantor M.N."/>
            <person name="Hua S.X."/>
        </authorList>
    </citation>
    <scope>NUCLEOTIDE SEQUENCE [LARGE SCALE GENOMIC DNA]</scope>
    <source>
        <strain evidence="1 2">Marx 270</strain>
    </source>
</reference>
<proteinExistence type="predicted"/>
<evidence type="ECO:0000313" key="2">
    <source>
        <dbReference type="Proteomes" id="UP000054217"/>
    </source>
</evidence>
<sequence>LEKVTGIESRFLANFSPGVDDARSRLQWASKRSTTRPEDIAYSLFGIFNLHLPILYGKSAENALGRLLAEITSQSGDISILDWIGEASSFHSCFPAHITSYQTLPSSPSLHAEEESSPMSQLPATSRALRRLHRLLADSALPQFINRRLILPCIVHRVIAVQPQGGDPSTPSYTYKIQASGLKPLEITLPDKLEEAAMEQGALQVVRPWHSKLLGLPGKLDAMAEEQLVFTLRRPFNALLLMRLPHNEYKRIASSTLVSVQLVDSPSVLQTKLQTLTIV</sequence>
<dbReference type="InParanoid" id="A0A0C3PR91"/>
<feature type="non-terminal residue" evidence="1">
    <location>
        <position position="1"/>
    </location>
</feature>
<dbReference type="AlphaFoldDB" id="A0A0C3PR91"/>
<keyword evidence="2" id="KW-1185">Reference proteome</keyword>
<dbReference type="Proteomes" id="UP000054217">
    <property type="component" value="Unassembled WGS sequence"/>
</dbReference>
<name>A0A0C3PR91_PISTI</name>
<evidence type="ECO:0000313" key="1">
    <source>
        <dbReference type="EMBL" id="KIO11104.1"/>
    </source>
</evidence>
<dbReference type="EMBL" id="KN831950">
    <property type="protein sequence ID" value="KIO11104.1"/>
    <property type="molecule type" value="Genomic_DNA"/>
</dbReference>
<accession>A0A0C3PR91</accession>
<organism evidence="1 2">
    <name type="scientific">Pisolithus tinctorius Marx 270</name>
    <dbReference type="NCBI Taxonomy" id="870435"/>
    <lineage>
        <taxon>Eukaryota</taxon>
        <taxon>Fungi</taxon>
        <taxon>Dikarya</taxon>
        <taxon>Basidiomycota</taxon>
        <taxon>Agaricomycotina</taxon>
        <taxon>Agaricomycetes</taxon>
        <taxon>Agaricomycetidae</taxon>
        <taxon>Boletales</taxon>
        <taxon>Sclerodermatineae</taxon>
        <taxon>Pisolithaceae</taxon>
        <taxon>Pisolithus</taxon>
    </lineage>
</organism>
<gene>
    <name evidence="1" type="ORF">M404DRAFT_20617</name>
</gene>
<protein>
    <submittedName>
        <fullName evidence="1">Uncharacterized protein</fullName>
    </submittedName>
</protein>
<dbReference type="HOGENOM" id="CLU_000288_138_6_1"/>
<dbReference type="STRING" id="870435.A0A0C3PR91"/>